<organism evidence="1 2">
    <name type="scientific">Streblomastix strix</name>
    <dbReference type="NCBI Taxonomy" id="222440"/>
    <lineage>
        <taxon>Eukaryota</taxon>
        <taxon>Metamonada</taxon>
        <taxon>Preaxostyla</taxon>
        <taxon>Oxymonadida</taxon>
        <taxon>Streblomastigidae</taxon>
        <taxon>Streblomastix</taxon>
    </lineage>
</organism>
<gene>
    <name evidence="1" type="ORF">EZS28_014520</name>
</gene>
<evidence type="ECO:0000313" key="2">
    <source>
        <dbReference type="Proteomes" id="UP000324800"/>
    </source>
</evidence>
<proteinExistence type="predicted"/>
<comment type="caution">
    <text evidence="1">The sequence shown here is derived from an EMBL/GenBank/DDBJ whole genome shotgun (WGS) entry which is preliminary data.</text>
</comment>
<dbReference type="AlphaFoldDB" id="A0A5J4W5N9"/>
<dbReference type="Proteomes" id="UP000324800">
    <property type="component" value="Unassembled WGS sequence"/>
</dbReference>
<accession>A0A5J4W5N9</accession>
<name>A0A5J4W5N9_9EUKA</name>
<dbReference type="EMBL" id="SNRW01003399">
    <property type="protein sequence ID" value="KAA6389956.1"/>
    <property type="molecule type" value="Genomic_DNA"/>
</dbReference>
<protein>
    <submittedName>
        <fullName evidence="1">Uncharacterized protein</fullName>
    </submittedName>
</protein>
<evidence type="ECO:0000313" key="1">
    <source>
        <dbReference type="EMBL" id="KAA6389956.1"/>
    </source>
</evidence>
<reference evidence="1 2" key="1">
    <citation type="submission" date="2019-03" db="EMBL/GenBank/DDBJ databases">
        <title>Single cell metagenomics reveals metabolic interactions within the superorganism composed of flagellate Streblomastix strix and complex community of Bacteroidetes bacteria on its surface.</title>
        <authorList>
            <person name="Treitli S.C."/>
            <person name="Kolisko M."/>
            <person name="Husnik F."/>
            <person name="Keeling P."/>
            <person name="Hampl V."/>
        </authorList>
    </citation>
    <scope>NUCLEOTIDE SEQUENCE [LARGE SCALE GENOMIC DNA]</scope>
    <source>
        <strain evidence="1">ST1C</strain>
    </source>
</reference>
<sequence length="79" mass="9089">MMLHDFHTQFDAVEIDLIKKNPSRNGVAEKINIQWLERFVGYKKLSKGHVVDQKKGFGLTQEQTQHLVANVLEDPSTKI</sequence>